<dbReference type="InterPro" id="IPR055768">
    <property type="entry name" value="DUF7344"/>
</dbReference>
<dbReference type="Pfam" id="PF24035">
    <property type="entry name" value="DUF7344"/>
    <property type="match status" value="1"/>
</dbReference>
<keyword evidence="3" id="KW-1185">Reference proteome</keyword>
<accession>M0HFK2</accession>
<feature type="domain" description="DUF7344" evidence="1">
    <location>
        <begin position="2"/>
        <end position="26"/>
    </location>
</feature>
<evidence type="ECO:0000313" key="3">
    <source>
        <dbReference type="Proteomes" id="UP000011612"/>
    </source>
</evidence>
<protein>
    <recommendedName>
        <fullName evidence="1">DUF7344 domain-containing protein</fullName>
    </recommendedName>
</protein>
<evidence type="ECO:0000313" key="2">
    <source>
        <dbReference type="EMBL" id="ELZ81869.1"/>
    </source>
</evidence>
<dbReference type="EMBL" id="AOLK01000023">
    <property type="protein sequence ID" value="ELZ81869.1"/>
    <property type="molecule type" value="Genomic_DNA"/>
</dbReference>
<evidence type="ECO:0000259" key="1">
    <source>
        <dbReference type="Pfam" id="PF24035"/>
    </source>
</evidence>
<gene>
    <name evidence="2" type="ORF">C453_17674</name>
</gene>
<dbReference type="Proteomes" id="UP000011612">
    <property type="component" value="Unassembled WGS sequence"/>
</dbReference>
<dbReference type="PATRIC" id="fig|1230453.4.peg.3515"/>
<organism evidence="2 3">
    <name type="scientific">Haloferax elongans ATCC BAA-1513</name>
    <dbReference type="NCBI Taxonomy" id="1230453"/>
    <lineage>
        <taxon>Archaea</taxon>
        <taxon>Methanobacteriati</taxon>
        <taxon>Methanobacteriota</taxon>
        <taxon>Stenosarchaea group</taxon>
        <taxon>Halobacteria</taxon>
        <taxon>Halobacteriales</taxon>
        <taxon>Haloferacaceae</taxon>
        <taxon>Haloferax</taxon>
    </lineage>
</organism>
<dbReference type="AlphaFoldDB" id="M0HFK2"/>
<reference evidence="2 3" key="1">
    <citation type="journal article" date="2014" name="PLoS Genet.">
        <title>Phylogenetically driven sequencing of extremely halophilic archaea reveals strategies for static and dynamic osmo-response.</title>
        <authorList>
            <person name="Becker E.A."/>
            <person name="Seitzer P.M."/>
            <person name="Tritt A."/>
            <person name="Larsen D."/>
            <person name="Krusor M."/>
            <person name="Yao A.I."/>
            <person name="Wu D."/>
            <person name="Madern D."/>
            <person name="Eisen J.A."/>
            <person name="Darling A.E."/>
            <person name="Facciotti M.T."/>
        </authorList>
    </citation>
    <scope>NUCLEOTIDE SEQUENCE [LARGE SCALE GENOMIC DNA]</scope>
    <source>
        <strain evidence="2 3">ATCC BAA-1513</strain>
    </source>
</reference>
<comment type="caution">
    <text evidence="2">The sequence shown here is derived from an EMBL/GenBank/DDBJ whole genome shotgun (WGS) entry which is preliminary data.</text>
</comment>
<sequence length="54" mass="6202">MELFHTHLPKLDDAGFVDWDPRTGAVVRGPRFDAVEPVLRLFADHTDELPSEWV</sequence>
<proteinExistence type="predicted"/>
<name>M0HFK2_HALEO</name>